<evidence type="ECO:0000313" key="1">
    <source>
        <dbReference type="EMBL" id="KAK7063608.1"/>
    </source>
</evidence>
<proteinExistence type="predicted"/>
<sequence>MASQNVTDDDDAKNDAGYELIADGPASSVSRTWSTFDGREPRWIVAKSATARRKFSKEPHDIVKELRLLSNLTHANVSFLVFSRRCYLPPSGSYDSQTSV</sequence>
<evidence type="ECO:0008006" key="3">
    <source>
        <dbReference type="Google" id="ProtNLM"/>
    </source>
</evidence>
<protein>
    <recommendedName>
        <fullName evidence="3">Protein kinase domain-containing protein</fullName>
    </recommendedName>
</protein>
<accession>A0AAW0EHE6</accession>
<keyword evidence="2" id="KW-1185">Reference proteome</keyword>
<evidence type="ECO:0000313" key="2">
    <source>
        <dbReference type="Proteomes" id="UP001362999"/>
    </source>
</evidence>
<feature type="non-terminal residue" evidence="1">
    <location>
        <position position="100"/>
    </location>
</feature>
<dbReference type="EMBL" id="JAWWNJ010000001">
    <property type="protein sequence ID" value="KAK7063608.1"/>
    <property type="molecule type" value="Genomic_DNA"/>
</dbReference>
<dbReference type="Proteomes" id="UP001362999">
    <property type="component" value="Unassembled WGS sequence"/>
</dbReference>
<name>A0AAW0EHE6_9AGAR</name>
<reference evidence="1 2" key="1">
    <citation type="journal article" date="2024" name="J Genomics">
        <title>Draft genome sequencing and assembly of Favolaschia claudopus CIRM-BRFM 2984 isolated from oak limbs.</title>
        <authorList>
            <person name="Navarro D."/>
            <person name="Drula E."/>
            <person name="Chaduli D."/>
            <person name="Cazenave R."/>
            <person name="Ahrendt S."/>
            <person name="Wang J."/>
            <person name="Lipzen A."/>
            <person name="Daum C."/>
            <person name="Barry K."/>
            <person name="Grigoriev I.V."/>
            <person name="Favel A."/>
            <person name="Rosso M.N."/>
            <person name="Martin F."/>
        </authorList>
    </citation>
    <scope>NUCLEOTIDE SEQUENCE [LARGE SCALE GENOMIC DNA]</scope>
    <source>
        <strain evidence="1 2">CIRM-BRFM 2984</strain>
    </source>
</reference>
<organism evidence="1 2">
    <name type="scientific">Favolaschia claudopus</name>
    <dbReference type="NCBI Taxonomy" id="2862362"/>
    <lineage>
        <taxon>Eukaryota</taxon>
        <taxon>Fungi</taxon>
        <taxon>Dikarya</taxon>
        <taxon>Basidiomycota</taxon>
        <taxon>Agaricomycotina</taxon>
        <taxon>Agaricomycetes</taxon>
        <taxon>Agaricomycetidae</taxon>
        <taxon>Agaricales</taxon>
        <taxon>Marasmiineae</taxon>
        <taxon>Mycenaceae</taxon>
        <taxon>Favolaschia</taxon>
    </lineage>
</organism>
<dbReference type="AlphaFoldDB" id="A0AAW0EHE6"/>
<comment type="caution">
    <text evidence="1">The sequence shown here is derived from an EMBL/GenBank/DDBJ whole genome shotgun (WGS) entry which is preliminary data.</text>
</comment>
<gene>
    <name evidence="1" type="ORF">R3P38DRAFT_2819409</name>
</gene>